<gene>
    <name evidence="1" type="ORF">ANN_01854</name>
</gene>
<organism evidence="1 2">
    <name type="scientific">Periplaneta americana</name>
    <name type="common">American cockroach</name>
    <name type="synonym">Blatta americana</name>
    <dbReference type="NCBI Taxonomy" id="6978"/>
    <lineage>
        <taxon>Eukaryota</taxon>
        <taxon>Metazoa</taxon>
        <taxon>Ecdysozoa</taxon>
        <taxon>Arthropoda</taxon>
        <taxon>Hexapoda</taxon>
        <taxon>Insecta</taxon>
        <taxon>Pterygota</taxon>
        <taxon>Neoptera</taxon>
        <taxon>Polyneoptera</taxon>
        <taxon>Dictyoptera</taxon>
        <taxon>Blattodea</taxon>
        <taxon>Blattoidea</taxon>
        <taxon>Blattidae</taxon>
        <taxon>Blattinae</taxon>
        <taxon>Periplaneta</taxon>
    </lineage>
</organism>
<keyword evidence="2" id="KW-1185">Reference proteome</keyword>
<sequence>MAGLCEGGNEPSGSLKAICKQALFTIAALTAVVMAEPIPLSSLRNEASLALTGMNGLWYSSKITSSLDCDAPDKAALATNAQNTVAPATDTPIKTTGITEDDGCSYIKPEWETDMPLGKETVMRAKGSMTTAVFVHWLDQFARYKSLMLAGKEFQSLGRAIVKEDEYEEVRWDGIVSIVSWRERVFRLWWEERAKVTEVLRWRYLALLTIAALAAVALSEPWVVPLPLPIQLPNLLNMSSSLPSVPMQIPDLLSIISRTAAPAAQASTTAAPASDDSTTAAPA</sequence>
<reference evidence="1 2" key="1">
    <citation type="journal article" date="2022" name="Allergy">
        <title>Genome assembly and annotation of Periplaneta americana reveal a comprehensive cockroach allergen profile.</title>
        <authorList>
            <person name="Wang L."/>
            <person name="Xiong Q."/>
            <person name="Saelim N."/>
            <person name="Wang L."/>
            <person name="Nong W."/>
            <person name="Wan A.T."/>
            <person name="Shi M."/>
            <person name="Liu X."/>
            <person name="Cao Q."/>
            <person name="Hui J.H.L."/>
            <person name="Sookrung N."/>
            <person name="Leung T.F."/>
            <person name="Tungtrongchitr A."/>
            <person name="Tsui S.K.W."/>
        </authorList>
    </citation>
    <scope>NUCLEOTIDE SEQUENCE [LARGE SCALE GENOMIC DNA]</scope>
    <source>
        <strain evidence="1">PWHHKU_190912</strain>
    </source>
</reference>
<comment type="caution">
    <text evidence="1">The sequence shown here is derived from an EMBL/GenBank/DDBJ whole genome shotgun (WGS) entry which is preliminary data.</text>
</comment>
<proteinExistence type="predicted"/>
<accession>A0ABQ8TUN2</accession>
<evidence type="ECO:0000313" key="1">
    <source>
        <dbReference type="EMBL" id="KAJ4450430.1"/>
    </source>
</evidence>
<name>A0ABQ8TUN2_PERAM</name>
<evidence type="ECO:0000313" key="2">
    <source>
        <dbReference type="Proteomes" id="UP001148838"/>
    </source>
</evidence>
<protein>
    <submittedName>
        <fullName evidence="1">Uncharacterized protein</fullName>
    </submittedName>
</protein>
<dbReference type="EMBL" id="JAJSOF020000003">
    <property type="protein sequence ID" value="KAJ4450430.1"/>
    <property type="molecule type" value="Genomic_DNA"/>
</dbReference>
<dbReference type="Proteomes" id="UP001148838">
    <property type="component" value="Unassembled WGS sequence"/>
</dbReference>